<dbReference type="RefSeq" id="WP_116754860.1">
    <property type="nucleotide sequence ID" value="NZ_JBHUEX010000001.1"/>
</dbReference>
<gene>
    <name evidence="3" type="ORF">DDQ50_00895</name>
</gene>
<dbReference type="EMBL" id="QEOP01000001">
    <property type="protein sequence ID" value="PVZ95122.1"/>
    <property type="molecule type" value="Genomic_DNA"/>
</dbReference>
<reference evidence="3 4" key="1">
    <citation type="submission" date="2018-05" db="EMBL/GenBank/DDBJ databases">
        <title>Amnibacterium sp. M8JJ-5, whole genome shotgun sequence.</title>
        <authorList>
            <person name="Tuo L."/>
        </authorList>
    </citation>
    <scope>NUCLEOTIDE SEQUENCE [LARGE SCALE GENOMIC DNA]</scope>
    <source>
        <strain evidence="3 4">M8JJ-5</strain>
    </source>
</reference>
<feature type="transmembrane region" description="Helical" evidence="2">
    <location>
        <begin position="74"/>
        <end position="97"/>
    </location>
</feature>
<evidence type="ECO:0000256" key="2">
    <source>
        <dbReference type="SAM" id="Phobius"/>
    </source>
</evidence>
<dbReference type="AlphaFoldDB" id="A0A2V1HTW0"/>
<proteinExistence type="predicted"/>
<comment type="caution">
    <text evidence="3">The sequence shown here is derived from an EMBL/GenBank/DDBJ whole genome shotgun (WGS) entry which is preliminary data.</text>
</comment>
<name>A0A2V1HTW0_9MICO</name>
<keyword evidence="2" id="KW-1133">Transmembrane helix</keyword>
<accession>A0A2V1HTW0</accession>
<evidence type="ECO:0000313" key="3">
    <source>
        <dbReference type="EMBL" id="PVZ95122.1"/>
    </source>
</evidence>
<keyword evidence="4" id="KW-1185">Reference proteome</keyword>
<keyword evidence="2" id="KW-0472">Membrane</keyword>
<keyword evidence="2" id="KW-0812">Transmembrane</keyword>
<organism evidence="3 4">
    <name type="scientific">Amnibacterium flavum</name>
    <dbReference type="NCBI Taxonomy" id="2173173"/>
    <lineage>
        <taxon>Bacteria</taxon>
        <taxon>Bacillati</taxon>
        <taxon>Actinomycetota</taxon>
        <taxon>Actinomycetes</taxon>
        <taxon>Micrococcales</taxon>
        <taxon>Microbacteriaceae</taxon>
        <taxon>Amnibacterium</taxon>
    </lineage>
</organism>
<evidence type="ECO:0000313" key="4">
    <source>
        <dbReference type="Proteomes" id="UP000244893"/>
    </source>
</evidence>
<evidence type="ECO:0000256" key="1">
    <source>
        <dbReference type="SAM" id="MobiDB-lite"/>
    </source>
</evidence>
<sequence>MTTNRGRRAASGLRAEGAPSTAPRTAEDDELDRAWHRIVDEVPAPRRRRVTTAAGPARARISIRARALKGISRGVLAVIAVIATLTGTAVFATGAYFTNQASIGSNTSTSATVKVSLKNGSAPSPTWTATGLLPLSTTDANDTTSAAKGIIVPIQLSNDGSVSSDWSLTVNQVTTPVSALTQYVRVALSTDGGTTWGTPVALNAATPVSATGTALAAGTSANLAMRFFLVSTTPNSMKSTSVNYTITAKVIQNGISMTDPNASFS</sequence>
<dbReference type="Proteomes" id="UP000244893">
    <property type="component" value="Unassembled WGS sequence"/>
</dbReference>
<protein>
    <submittedName>
        <fullName evidence="3">Uncharacterized protein</fullName>
    </submittedName>
</protein>
<feature type="region of interest" description="Disordered" evidence="1">
    <location>
        <begin position="1"/>
        <end position="31"/>
    </location>
</feature>